<dbReference type="EMBL" id="LGLO01000118">
    <property type="protein sequence ID" value="KPC38329.1"/>
    <property type="molecule type" value="Genomic_DNA"/>
</dbReference>
<dbReference type="GO" id="GO:0006567">
    <property type="term" value="P:L-threonine catabolic process"/>
    <property type="evidence" value="ECO:0007669"/>
    <property type="project" value="TreeGrafter"/>
</dbReference>
<dbReference type="Proteomes" id="UP000273536">
    <property type="component" value="Unassembled WGS sequence"/>
</dbReference>
<dbReference type="InterPro" id="IPR000634">
    <property type="entry name" value="Ser/Thr_deHydtase_PyrdxlP-BS"/>
</dbReference>
<dbReference type="FunFam" id="3.40.50.1100:FF:000005">
    <property type="entry name" value="Threonine dehydratase catabolic"/>
    <property type="match status" value="1"/>
</dbReference>
<evidence type="ECO:0000313" key="9">
    <source>
        <dbReference type="Proteomes" id="UP000037836"/>
    </source>
</evidence>
<evidence type="ECO:0000256" key="3">
    <source>
        <dbReference type="ARBA" id="ARBA00022898"/>
    </source>
</evidence>
<dbReference type="EMBL" id="RBPS01000112">
    <property type="protein sequence ID" value="RMO38390.1"/>
    <property type="molecule type" value="Genomic_DNA"/>
</dbReference>
<reference evidence="6 9" key="1">
    <citation type="submission" date="2015-07" db="EMBL/GenBank/DDBJ databases">
        <authorList>
            <person name="O'Brien H.E."/>
            <person name="Thakur S."/>
            <person name="Gong Y."/>
            <person name="Wang P.W."/>
            <person name="Guttman D.S."/>
        </authorList>
    </citation>
    <scope>NUCLEOTIDE SEQUENCE [LARGE SCALE GENOMIC DNA]</scope>
    <source>
        <strain evidence="6 9">BR1</strain>
    </source>
</reference>
<dbReference type="Proteomes" id="UP000037836">
    <property type="component" value="Unassembled WGS sequence"/>
</dbReference>
<dbReference type="PROSITE" id="PS00165">
    <property type="entry name" value="DEHYDRATASE_SER_THR"/>
    <property type="match status" value="1"/>
</dbReference>
<evidence type="ECO:0000256" key="1">
    <source>
        <dbReference type="ARBA" id="ARBA00001933"/>
    </source>
</evidence>
<comment type="similarity">
    <text evidence="2">Belongs to the serine/threonine dehydratase family.</text>
</comment>
<evidence type="ECO:0000256" key="2">
    <source>
        <dbReference type="ARBA" id="ARBA00010869"/>
    </source>
</evidence>
<dbReference type="AlphaFoldDB" id="A0A0P9W4C7"/>
<keyword evidence="9" id="KW-1185">Reference proteome</keyword>
<reference evidence="10 11" key="3">
    <citation type="submission" date="2018-08" db="EMBL/GenBank/DDBJ databases">
        <title>Recombination of ecologically and evolutionarily significant loci maintains genetic cohesion in the Pseudomonas syringae species complex.</title>
        <authorList>
            <person name="Dillon M."/>
            <person name="Thakur S."/>
            <person name="Almeida R.N.D."/>
            <person name="Weir B.S."/>
            <person name="Guttman D.S."/>
        </authorList>
    </citation>
    <scope>NUCLEOTIDE SEQUENCE [LARGE SCALE GENOMIC DNA]</scope>
    <source>
        <strain evidence="8 10">ICMP 4182</strain>
        <strain evidence="7 11">ICMP 6372</strain>
    </source>
</reference>
<name>A0A0P9W4C7_PSESG</name>
<evidence type="ECO:0000313" key="7">
    <source>
        <dbReference type="EMBL" id="RMO38390.1"/>
    </source>
</evidence>
<evidence type="ECO:0000313" key="6">
    <source>
        <dbReference type="EMBL" id="KPC38329.1"/>
    </source>
</evidence>
<accession>A0A0P9W4C7</accession>
<dbReference type="GO" id="GO:0030170">
    <property type="term" value="F:pyridoxal phosphate binding"/>
    <property type="evidence" value="ECO:0007669"/>
    <property type="project" value="InterPro"/>
</dbReference>
<dbReference type="RefSeq" id="WP_004664041.1">
    <property type="nucleotide sequence ID" value="NZ_LGLL01000047.1"/>
</dbReference>
<comment type="caution">
    <text evidence="7">The sequence shown here is derived from an EMBL/GenBank/DDBJ whole genome shotgun (WGS) entry which is preliminary data.</text>
</comment>
<evidence type="ECO:0000256" key="4">
    <source>
        <dbReference type="ARBA" id="ARBA00023239"/>
    </source>
</evidence>
<dbReference type="InterPro" id="IPR036052">
    <property type="entry name" value="TrpB-like_PALP_sf"/>
</dbReference>
<evidence type="ECO:0000313" key="8">
    <source>
        <dbReference type="EMBL" id="RMQ17918.1"/>
    </source>
</evidence>
<evidence type="ECO:0000313" key="10">
    <source>
        <dbReference type="Proteomes" id="UP000272471"/>
    </source>
</evidence>
<dbReference type="CDD" id="cd01562">
    <property type="entry name" value="Thr-dehyd"/>
    <property type="match status" value="1"/>
</dbReference>
<evidence type="ECO:0000259" key="5">
    <source>
        <dbReference type="Pfam" id="PF00291"/>
    </source>
</evidence>
<dbReference type="SUPFAM" id="SSF53686">
    <property type="entry name" value="Tryptophan synthase beta subunit-like PLP-dependent enzymes"/>
    <property type="match status" value="1"/>
</dbReference>
<keyword evidence="3" id="KW-0663">Pyridoxal phosphate</keyword>
<reference evidence="6 9" key="2">
    <citation type="submission" date="2015-10" db="EMBL/GenBank/DDBJ databases">
        <title>Comparative genomics and high-throughput reverse genetic screens identify a new phytobacterial MAMP and an Arabidopsis receptor required for immune elicitation.</title>
        <authorList>
            <person name="Mott G.A."/>
            <person name="Thakur S."/>
            <person name="Wang P.W."/>
            <person name="Desveaux D."/>
            <person name="Guttman D.S."/>
        </authorList>
    </citation>
    <scope>NUCLEOTIDE SEQUENCE [LARGE SCALE GENOMIC DNA]</scope>
    <source>
        <strain evidence="6 9">BR1</strain>
    </source>
</reference>
<dbReference type="GO" id="GO:0006565">
    <property type="term" value="P:L-serine catabolic process"/>
    <property type="evidence" value="ECO:0007669"/>
    <property type="project" value="TreeGrafter"/>
</dbReference>
<dbReference type="GO" id="GO:0004794">
    <property type="term" value="F:threonine deaminase activity"/>
    <property type="evidence" value="ECO:0007669"/>
    <property type="project" value="TreeGrafter"/>
</dbReference>
<dbReference type="PANTHER" id="PTHR48078:SF11">
    <property type="entry name" value="THREONINE DEHYDRATASE, MITOCHONDRIAL"/>
    <property type="match status" value="1"/>
</dbReference>
<gene>
    <name evidence="6" type="ORF">AC496_5377</name>
    <name evidence="8" type="ORF">ALQ11_01542</name>
    <name evidence="7" type="ORF">ALQ42_02130</name>
</gene>
<dbReference type="EMBL" id="RBQX01000116">
    <property type="protein sequence ID" value="RMQ17918.1"/>
    <property type="molecule type" value="Genomic_DNA"/>
</dbReference>
<dbReference type="GO" id="GO:0009097">
    <property type="term" value="P:isoleucine biosynthetic process"/>
    <property type="evidence" value="ECO:0007669"/>
    <property type="project" value="TreeGrafter"/>
</dbReference>
<evidence type="ECO:0000313" key="11">
    <source>
        <dbReference type="Proteomes" id="UP000273536"/>
    </source>
</evidence>
<keyword evidence="4" id="KW-0456">Lyase</keyword>
<dbReference type="Proteomes" id="UP000272471">
    <property type="component" value="Unassembled WGS sequence"/>
</dbReference>
<dbReference type="InterPro" id="IPR050147">
    <property type="entry name" value="Ser/Thr_Dehydratase"/>
</dbReference>
<comment type="cofactor">
    <cofactor evidence="1">
        <name>pyridoxal 5'-phosphate</name>
        <dbReference type="ChEBI" id="CHEBI:597326"/>
    </cofactor>
</comment>
<sequence>MNAFMDQVTQTSVYYIAKVAPSEIFDDLDCKGNLLYIKREDLQLGHSFKLRGAFNCISKLSAERRNAGVVTASAGNHAIGVALACRFFKCPAYIFVPLTTPLIKIDTIKRLGATVFQTGADFEACKLIALEYSVKKASTFVHPYDDIQVILGQATVGMEVLSQIPNLGYLFVPIGGGGLAAGISSYMKACAPQVKVIGVEPKGAAGMQHSLAEGAASAIPNVNTICDGVAVRLVGELCYEMCNQNLDSVITVDDADVYATICEVHRKLRSLPEPSGALALAGARKYLQQYDVRNSISVSVMTVANMDLAKLVGLSQLYSDPVVPHVRVAGRGEASPLQYHHAQEVGG</sequence>
<proteinExistence type="inferred from homology"/>
<dbReference type="InterPro" id="IPR001926">
    <property type="entry name" value="TrpB-like_PALP"/>
</dbReference>
<organism evidence="7 11">
    <name type="scientific">Pseudomonas savastanoi pv. glycinea</name>
    <name type="common">Pseudomonas syringae pv. glycinea</name>
    <dbReference type="NCBI Taxonomy" id="318"/>
    <lineage>
        <taxon>Bacteria</taxon>
        <taxon>Pseudomonadati</taxon>
        <taxon>Pseudomonadota</taxon>
        <taxon>Gammaproteobacteria</taxon>
        <taxon>Pseudomonadales</taxon>
        <taxon>Pseudomonadaceae</taxon>
        <taxon>Pseudomonas</taxon>
    </lineage>
</organism>
<protein>
    <submittedName>
        <fullName evidence="7">Threonine dehydratase</fullName>
    </submittedName>
</protein>
<dbReference type="PANTHER" id="PTHR48078">
    <property type="entry name" value="THREONINE DEHYDRATASE, MITOCHONDRIAL-RELATED"/>
    <property type="match status" value="1"/>
</dbReference>
<dbReference type="GO" id="GO:0003941">
    <property type="term" value="F:L-serine ammonia-lyase activity"/>
    <property type="evidence" value="ECO:0007669"/>
    <property type="project" value="TreeGrafter"/>
</dbReference>
<dbReference type="Gene3D" id="3.40.50.1100">
    <property type="match status" value="2"/>
</dbReference>
<feature type="domain" description="Tryptophan synthase beta chain-like PALP" evidence="5">
    <location>
        <begin position="28"/>
        <end position="295"/>
    </location>
</feature>
<dbReference type="Pfam" id="PF00291">
    <property type="entry name" value="PALP"/>
    <property type="match status" value="1"/>
</dbReference>